<dbReference type="InterPro" id="IPR009011">
    <property type="entry name" value="Man6P_isomerase_rcpt-bd_dom_sf"/>
</dbReference>
<feature type="region of interest" description="Disordered" evidence="8">
    <location>
        <begin position="760"/>
        <end position="844"/>
    </location>
</feature>
<dbReference type="SUPFAM" id="SSF47473">
    <property type="entry name" value="EF-hand"/>
    <property type="match status" value="1"/>
</dbReference>
<dbReference type="AlphaFoldDB" id="A0A9D4SML3"/>
<dbReference type="Pfam" id="PF12999">
    <property type="entry name" value="PRKCSH-like"/>
    <property type="match status" value="1"/>
</dbReference>
<evidence type="ECO:0000256" key="3">
    <source>
        <dbReference type="ARBA" id="ARBA00022824"/>
    </source>
</evidence>
<dbReference type="Gene3D" id="2.70.130.10">
    <property type="entry name" value="Mannose-6-phosphate receptor binding domain"/>
    <property type="match status" value="1"/>
</dbReference>
<feature type="domain" description="EF-hand" evidence="9">
    <location>
        <begin position="683"/>
        <end position="718"/>
    </location>
</feature>
<feature type="compositionally biased region" description="Low complexity" evidence="8">
    <location>
        <begin position="18"/>
        <end position="33"/>
    </location>
</feature>
<feature type="region of interest" description="Disordered" evidence="8">
    <location>
        <begin position="985"/>
        <end position="1005"/>
    </location>
</feature>
<keyword evidence="4" id="KW-0106">Calcium</keyword>
<evidence type="ECO:0000313" key="11">
    <source>
        <dbReference type="EMBL" id="KAH7934756.1"/>
    </source>
</evidence>
<feature type="domain" description="MRH" evidence="10">
    <location>
        <begin position="895"/>
        <end position="990"/>
    </location>
</feature>
<comment type="caution">
    <text evidence="11">The sequence shown here is derived from an EMBL/GenBank/DDBJ whole genome shotgun (WGS) entry which is preliminary data.</text>
</comment>
<dbReference type="InterPro" id="IPR011992">
    <property type="entry name" value="EF-hand-dom_pair"/>
</dbReference>
<dbReference type="InterPro" id="IPR036607">
    <property type="entry name" value="PRKCSH"/>
</dbReference>
<dbReference type="InterPro" id="IPR039794">
    <property type="entry name" value="Gtb1-like"/>
</dbReference>
<dbReference type="PANTHER" id="PTHR12630">
    <property type="entry name" value="N-LINKED OLIGOSACCHARIDE PROCESSING"/>
    <property type="match status" value="1"/>
</dbReference>
<proteinExistence type="predicted"/>
<keyword evidence="3" id="KW-0256">Endoplasmic reticulum</keyword>
<evidence type="ECO:0000259" key="9">
    <source>
        <dbReference type="PROSITE" id="PS50222"/>
    </source>
</evidence>
<dbReference type="Proteomes" id="UP000821837">
    <property type="component" value="Unassembled WGS sequence"/>
</dbReference>
<feature type="compositionally biased region" description="Low complexity" evidence="8">
    <location>
        <begin position="777"/>
        <end position="789"/>
    </location>
</feature>
<evidence type="ECO:0000313" key="12">
    <source>
        <dbReference type="Proteomes" id="UP000821837"/>
    </source>
</evidence>
<keyword evidence="2" id="KW-0732">Signal</keyword>
<dbReference type="InterPro" id="IPR028146">
    <property type="entry name" value="PRKCSH_N"/>
</dbReference>
<dbReference type="Gene3D" id="4.10.400.10">
    <property type="entry name" value="Low-density Lipoprotein Receptor"/>
    <property type="match status" value="1"/>
</dbReference>
<feature type="coiled-coil region" evidence="7">
    <location>
        <begin position="852"/>
        <end position="879"/>
    </location>
</feature>
<comment type="caution">
    <text evidence="6">Lacks conserved residue(s) required for the propagation of feature annotation.</text>
</comment>
<dbReference type="CDD" id="cd00112">
    <property type="entry name" value="LDLa"/>
    <property type="match status" value="1"/>
</dbReference>
<organism evidence="11 12">
    <name type="scientific">Rhipicephalus sanguineus</name>
    <name type="common">Brown dog tick</name>
    <name type="synonym">Ixodes sanguineus</name>
    <dbReference type="NCBI Taxonomy" id="34632"/>
    <lineage>
        <taxon>Eukaryota</taxon>
        <taxon>Metazoa</taxon>
        <taxon>Ecdysozoa</taxon>
        <taxon>Arthropoda</taxon>
        <taxon>Chelicerata</taxon>
        <taxon>Arachnida</taxon>
        <taxon>Acari</taxon>
        <taxon>Parasitiformes</taxon>
        <taxon>Ixodida</taxon>
        <taxon>Ixodoidea</taxon>
        <taxon>Ixodidae</taxon>
        <taxon>Rhipicephalinae</taxon>
        <taxon>Rhipicephalus</taxon>
        <taxon>Rhipicephalus</taxon>
    </lineage>
</organism>
<feature type="compositionally biased region" description="Basic and acidic residues" evidence="8">
    <location>
        <begin position="140"/>
        <end position="153"/>
    </location>
</feature>
<feature type="compositionally biased region" description="Polar residues" evidence="8">
    <location>
        <begin position="986"/>
        <end position="996"/>
    </location>
</feature>
<dbReference type="Pfam" id="PF13015">
    <property type="entry name" value="PRKCSH_1"/>
    <property type="match status" value="1"/>
</dbReference>
<feature type="coiled-coil region" evidence="7">
    <location>
        <begin position="583"/>
        <end position="690"/>
    </location>
</feature>
<evidence type="ECO:0000256" key="2">
    <source>
        <dbReference type="ARBA" id="ARBA00022729"/>
    </source>
</evidence>
<protein>
    <recommendedName>
        <fullName evidence="1">Glucosidase 2 subunit beta</fullName>
    </recommendedName>
</protein>
<feature type="compositionally biased region" description="Basic residues" evidence="8">
    <location>
        <begin position="464"/>
        <end position="478"/>
    </location>
</feature>
<feature type="region of interest" description="Disordered" evidence="8">
    <location>
        <begin position="390"/>
        <end position="480"/>
    </location>
</feature>
<reference evidence="11" key="2">
    <citation type="submission" date="2021-09" db="EMBL/GenBank/DDBJ databases">
        <authorList>
            <person name="Jia N."/>
            <person name="Wang J."/>
            <person name="Shi W."/>
            <person name="Du L."/>
            <person name="Sun Y."/>
            <person name="Zhan W."/>
            <person name="Jiang J."/>
            <person name="Wang Q."/>
            <person name="Zhang B."/>
            <person name="Ji P."/>
            <person name="Sakyi L.B."/>
            <person name="Cui X."/>
            <person name="Yuan T."/>
            <person name="Jiang B."/>
            <person name="Yang W."/>
            <person name="Lam T.T.-Y."/>
            <person name="Chang Q."/>
            <person name="Ding S."/>
            <person name="Wang X."/>
            <person name="Zhu J."/>
            <person name="Ruan X."/>
            <person name="Zhao L."/>
            <person name="Wei J."/>
            <person name="Que T."/>
            <person name="Du C."/>
            <person name="Cheng J."/>
            <person name="Dai P."/>
            <person name="Han X."/>
            <person name="Huang E."/>
            <person name="Gao Y."/>
            <person name="Liu J."/>
            <person name="Shao H."/>
            <person name="Ye R."/>
            <person name="Li L."/>
            <person name="Wei W."/>
            <person name="Wang X."/>
            <person name="Wang C."/>
            <person name="Huo Q."/>
            <person name="Li W."/>
            <person name="Guo W."/>
            <person name="Chen H."/>
            <person name="Chen S."/>
            <person name="Zhou L."/>
            <person name="Zhou L."/>
            <person name="Ni X."/>
            <person name="Tian J."/>
            <person name="Zhou Y."/>
            <person name="Sheng Y."/>
            <person name="Liu T."/>
            <person name="Pan Y."/>
            <person name="Xia L."/>
            <person name="Li J."/>
            <person name="Zhao F."/>
            <person name="Cao W."/>
        </authorList>
    </citation>
    <scope>NUCLEOTIDE SEQUENCE</scope>
    <source>
        <strain evidence="11">Rsan-2018</strain>
        <tissue evidence="11">Larvae</tissue>
    </source>
</reference>
<dbReference type="EMBL" id="JABSTV010001255">
    <property type="protein sequence ID" value="KAH7934756.1"/>
    <property type="molecule type" value="Genomic_DNA"/>
</dbReference>
<feature type="compositionally biased region" description="Basic and acidic residues" evidence="8">
    <location>
        <begin position="444"/>
        <end position="458"/>
    </location>
</feature>
<evidence type="ECO:0000256" key="7">
    <source>
        <dbReference type="SAM" id="Coils"/>
    </source>
</evidence>
<dbReference type="GO" id="GO:0006491">
    <property type="term" value="P:N-glycan processing"/>
    <property type="evidence" value="ECO:0007669"/>
    <property type="project" value="TreeGrafter"/>
</dbReference>
<feature type="compositionally biased region" description="Acidic residues" evidence="8">
    <location>
        <begin position="792"/>
        <end position="816"/>
    </location>
</feature>
<evidence type="ECO:0000256" key="4">
    <source>
        <dbReference type="ARBA" id="ARBA00022837"/>
    </source>
</evidence>
<evidence type="ECO:0000259" key="10">
    <source>
        <dbReference type="PROSITE" id="PS51914"/>
    </source>
</evidence>
<name>A0A9D4SML3_RHISA</name>
<evidence type="ECO:0000256" key="8">
    <source>
        <dbReference type="SAM" id="MobiDB-lite"/>
    </source>
</evidence>
<feature type="compositionally biased region" description="Basic and acidic residues" evidence="8">
    <location>
        <begin position="116"/>
        <end position="125"/>
    </location>
</feature>
<dbReference type="PROSITE" id="PS00018">
    <property type="entry name" value="EF_HAND_1"/>
    <property type="match status" value="1"/>
</dbReference>
<dbReference type="VEuPathDB" id="VectorBase:RSAN_036249"/>
<dbReference type="SUPFAM" id="SSF50911">
    <property type="entry name" value="Mannose 6-phosphate receptor domain"/>
    <property type="match status" value="1"/>
</dbReference>
<dbReference type="Gene3D" id="1.10.238.10">
    <property type="entry name" value="EF-hand"/>
    <property type="match status" value="1"/>
</dbReference>
<keyword evidence="7" id="KW-0175">Coiled coil</keyword>
<dbReference type="SUPFAM" id="SSF57424">
    <property type="entry name" value="LDL receptor-like module"/>
    <property type="match status" value="1"/>
</dbReference>
<feature type="region of interest" description="Disordered" evidence="8">
    <location>
        <begin position="1"/>
        <end position="159"/>
    </location>
</feature>
<dbReference type="PROSITE" id="PS50068">
    <property type="entry name" value="LDLRA_2"/>
    <property type="match status" value="1"/>
</dbReference>
<dbReference type="InterPro" id="IPR018247">
    <property type="entry name" value="EF_Hand_1_Ca_BS"/>
</dbReference>
<dbReference type="GO" id="GO:0005509">
    <property type="term" value="F:calcium ion binding"/>
    <property type="evidence" value="ECO:0007669"/>
    <property type="project" value="InterPro"/>
</dbReference>
<evidence type="ECO:0000256" key="1">
    <source>
        <dbReference type="ARBA" id="ARBA00022387"/>
    </source>
</evidence>
<dbReference type="InterPro" id="IPR044865">
    <property type="entry name" value="MRH_dom"/>
</dbReference>
<keyword evidence="12" id="KW-1185">Reference proteome</keyword>
<dbReference type="PROSITE" id="PS50222">
    <property type="entry name" value="EF_HAND_2"/>
    <property type="match status" value="1"/>
</dbReference>
<dbReference type="CDD" id="cd00051">
    <property type="entry name" value="EFh"/>
    <property type="match status" value="1"/>
</dbReference>
<dbReference type="InterPro" id="IPR002172">
    <property type="entry name" value="LDrepeatLR_classA_rpt"/>
</dbReference>
<feature type="compositionally biased region" description="Pro residues" evidence="8">
    <location>
        <begin position="766"/>
        <end position="776"/>
    </location>
</feature>
<gene>
    <name evidence="11" type="ORF">HPB52_000046</name>
</gene>
<dbReference type="PROSITE" id="PS51914">
    <property type="entry name" value="MRH"/>
    <property type="match status" value="1"/>
</dbReference>
<keyword evidence="5" id="KW-1015">Disulfide bond</keyword>
<dbReference type="Pfam" id="PF13202">
    <property type="entry name" value="EF-hand_5"/>
    <property type="match status" value="2"/>
</dbReference>
<dbReference type="InterPro" id="IPR036055">
    <property type="entry name" value="LDL_receptor-like_sf"/>
</dbReference>
<dbReference type="InterPro" id="IPR002048">
    <property type="entry name" value="EF_hand_dom"/>
</dbReference>
<dbReference type="PANTHER" id="PTHR12630:SF1">
    <property type="entry name" value="GLUCOSIDASE 2 SUBUNIT BETA"/>
    <property type="match status" value="1"/>
</dbReference>
<evidence type="ECO:0000256" key="5">
    <source>
        <dbReference type="ARBA" id="ARBA00023157"/>
    </source>
</evidence>
<reference evidence="11" key="1">
    <citation type="journal article" date="2020" name="Cell">
        <title>Large-Scale Comparative Analyses of Tick Genomes Elucidate Their Genetic Diversity and Vector Capacities.</title>
        <authorList>
            <consortium name="Tick Genome and Microbiome Consortium (TIGMIC)"/>
            <person name="Jia N."/>
            <person name="Wang J."/>
            <person name="Shi W."/>
            <person name="Du L."/>
            <person name="Sun Y."/>
            <person name="Zhan W."/>
            <person name="Jiang J.F."/>
            <person name="Wang Q."/>
            <person name="Zhang B."/>
            <person name="Ji P."/>
            <person name="Bell-Sakyi L."/>
            <person name="Cui X.M."/>
            <person name="Yuan T.T."/>
            <person name="Jiang B.G."/>
            <person name="Yang W.F."/>
            <person name="Lam T.T."/>
            <person name="Chang Q.C."/>
            <person name="Ding S.J."/>
            <person name="Wang X.J."/>
            <person name="Zhu J.G."/>
            <person name="Ruan X.D."/>
            <person name="Zhao L."/>
            <person name="Wei J.T."/>
            <person name="Ye R.Z."/>
            <person name="Que T.C."/>
            <person name="Du C.H."/>
            <person name="Zhou Y.H."/>
            <person name="Cheng J.X."/>
            <person name="Dai P.F."/>
            <person name="Guo W.B."/>
            <person name="Han X.H."/>
            <person name="Huang E.J."/>
            <person name="Li L.F."/>
            <person name="Wei W."/>
            <person name="Gao Y.C."/>
            <person name="Liu J.Z."/>
            <person name="Shao H.Z."/>
            <person name="Wang X."/>
            <person name="Wang C.C."/>
            <person name="Yang T.C."/>
            <person name="Huo Q.B."/>
            <person name="Li W."/>
            <person name="Chen H.Y."/>
            <person name="Chen S.E."/>
            <person name="Zhou L.G."/>
            <person name="Ni X.B."/>
            <person name="Tian J.H."/>
            <person name="Sheng Y."/>
            <person name="Liu T."/>
            <person name="Pan Y.S."/>
            <person name="Xia L.Y."/>
            <person name="Li J."/>
            <person name="Zhao F."/>
            <person name="Cao W.C."/>
        </authorList>
    </citation>
    <scope>NUCLEOTIDE SEQUENCE</scope>
    <source>
        <strain evidence="11">Rsan-2018</strain>
    </source>
</reference>
<evidence type="ECO:0000256" key="6">
    <source>
        <dbReference type="PROSITE-ProRule" id="PRU00124"/>
    </source>
</evidence>
<sequence>MPTRPAKPRGEAERGALAASSRPTRSAAPARTPTDNDPELAKALMDTDDHDIETQVSSAADADDDFLSPDEVLQGESTSAAGCEDKDSAEERDDETKNGQWQVAMSLRQRKRVRKQERAALDDSVARGVTESNSRGARTLAEERRGRASERDRRRTRAAPLPKNDMKIIMRPRPGLIVKELKTYEVARAIEHASGDPEACNSHKFLLRLRNGSNIIIASTPYEDVAEKILKIKTLELNGTNYPVNTYISTPAGYLKGVVHGLERETPEAELLSHLRVRTQGVTIVQARMLGQSQTAVITFDGPILPRFVYYYGGEMPCVPYQPTRQYCKLCKSQGHRTDVCPTPMTKACSNCRLRDPPEDHTCEPECALCGGGHPTAASECTKKLKRVPQRGWPPLSHKHSTPQTTGLLKRRWLSTDREDSAPPGGARSSSRSKSRSTSRSRSGSRDDSKSRNGDHKRAQAKQQQHKGKKAQNKKAKNKSGLDISAIVPIISGTLHTLDELHRAPRGLNQQGTAMLFLRDAYRCCEKVISPLGTSACTNGKFHCDNLGHKGQDIPSSWVNDGICDCCDGSDEYGTSAGCVNNCLELGRQAREEEAKMRELLTRGLQLQQEMANKGKEHRQYCKNKLEELRVSVEEARKSREALEAVKNQAMEAETQALQKYKDADAERKREQEELEMQRHQEEEKEHAREAFTELDLDGNGMLTAEELQKNIIFDQNRDGTVSVEEAKFFLHMKEEMGLEEFSNTGWMIMKPIYTASKMPPAAETAPPPLPPPVDELPPTTTETTPMPSSKEEDEGEGEDLSEEHLDEGEEEDEDVEPPKFPPKEEEDTSADTSTTDTTEYDEETKQLIEAAKKARDEYTEADSNVRKLESEIKTLEQSLDTDYGPDDEFAALRDQCFEYTDREYTYKLCPFDQASQAPKAGGRWGSWHGPDDSKYSVMKYDGGATCWNGPARSVVVDLHCGLENQLTSASEPNRCEYHFDFSTPAACSQPATDTPTESHVHEEL</sequence>
<accession>A0A9D4SML3</accession>
<dbReference type="GO" id="GO:0017177">
    <property type="term" value="C:glucosidase II complex"/>
    <property type="evidence" value="ECO:0007669"/>
    <property type="project" value="TreeGrafter"/>
</dbReference>